<proteinExistence type="predicted"/>
<name>A0ABR0WVW7_REHGL</name>
<protein>
    <submittedName>
        <fullName evidence="1">Uncharacterized protein</fullName>
    </submittedName>
</protein>
<reference evidence="1 2" key="1">
    <citation type="journal article" date="2021" name="Comput. Struct. Biotechnol. J.">
        <title>De novo genome assembly of the potent medicinal plant Rehmannia glutinosa using nanopore technology.</title>
        <authorList>
            <person name="Ma L."/>
            <person name="Dong C."/>
            <person name="Song C."/>
            <person name="Wang X."/>
            <person name="Zheng X."/>
            <person name="Niu Y."/>
            <person name="Chen S."/>
            <person name="Feng W."/>
        </authorList>
    </citation>
    <scope>NUCLEOTIDE SEQUENCE [LARGE SCALE GENOMIC DNA]</scope>
    <source>
        <strain evidence="1">DH-2019</strain>
    </source>
</reference>
<dbReference type="EMBL" id="JABTTQ020000007">
    <property type="protein sequence ID" value="KAK6151597.1"/>
    <property type="molecule type" value="Genomic_DNA"/>
</dbReference>
<evidence type="ECO:0000313" key="2">
    <source>
        <dbReference type="Proteomes" id="UP001318860"/>
    </source>
</evidence>
<accession>A0ABR0WVW7</accession>
<keyword evidence="2" id="KW-1185">Reference proteome</keyword>
<gene>
    <name evidence="1" type="ORF">DH2020_014232</name>
</gene>
<sequence length="130" mass="14742">MACRLAHSNFRFLGPQKKPTDCNRIFPQSSTSSGAYLLKWECLPRRTNKQKQCLLSFKNRSIVKAVAISVAPSPADNAEDRQKLCQDYGFRQIGETLPDNVTLRDIVDTLPKKVFEIDDVKAWKSVLISQ</sequence>
<evidence type="ECO:0000313" key="1">
    <source>
        <dbReference type="EMBL" id="KAK6151597.1"/>
    </source>
</evidence>
<dbReference type="Proteomes" id="UP001318860">
    <property type="component" value="Unassembled WGS sequence"/>
</dbReference>
<comment type="caution">
    <text evidence="1">The sequence shown here is derived from an EMBL/GenBank/DDBJ whole genome shotgun (WGS) entry which is preliminary data.</text>
</comment>
<organism evidence="1 2">
    <name type="scientific">Rehmannia glutinosa</name>
    <name type="common">Chinese foxglove</name>
    <dbReference type="NCBI Taxonomy" id="99300"/>
    <lineage>
        <taxon>Eukaryota</taxon>
        <taxon>Viridiplantae</taxon>
        <taxon>Streptophyta</taxon>
        <taxon>Embryophyta</taxon>
        <taxon>Tracheophyta</taxon>
        <taxon>Spermatophyta</taxon>
        <taxon>Magnoliopsida</taxon>
        <taxon>eudicotyledons</taxon>
        <taxon>Gunneridae</taxon>
        <taxon>Pentapetalae</taxon>
        <taxon>asterids</taxon>
        <taxon>lamiids</taxon>
        <taxon>Lamiales</taxon>
        <taxon>Orobanchaceae</taxon>
        <taxon>Rehmannieae</taxon>
        <taxon>Rehmannia</taxon>
    </lineage>
</organism>